<sequence length="164" mass="18794">MELSDPQFNKSTFIKQLESVVYLFLVLPLLAFGWVFLEKDGNGSLRSVVFENPDLMFHGVMFIGVGYIIVRTTATWTRDVRRGTDKVKELDVKLKMLKKPIIYRNVLWALGAGIGAYGLYEKGDMIYALVFTLFLILITANRPSGRYFSKLLKLKGDEKKWMEA</sequence>
<dbReference type="EMBL" id="LRPC01000005">
    <property type="protein sequence ID" value="KYG76835.1"/>
    <property type="molecule type" value="Genomic_DNA"/>
</dbReference>
<evidence type="ECO:0000313" key="2">
    <source>
        <dbReference type="EMBL" id="KYG76835.1"/>
    </source>
</evidence>
<proteinExistence type="predicted"/>
<evidence type="ECO:0000313" key="3">
    <source>
        <dbReference type="Proteomes" id="UP000075606"/>
    </source>
</evidence>
<reference evidence="2 3" key="1">
    <citation type="submission" date="2016-01" db="EMBL/GenBank/DDBJ databases">
        <title>Genome sequencing of Roseivirga spongicola UST030701-084.</title>
        <authorList>
            <person name="Selvaratnam C."/>
            <person name="Thevarajoo S."/>
            <person name="Goh K.M."/>
            <person name="Ee R."/>
            <person name="Chan K.-G."/>
            <person name="Chong C.S."/>
        </authorList>
    </citation>
    <scope>NUCLEOTIDE SEQUENCE [LARGE SCALE GENOMIC DNA]</scope>
    <source>
        <strain evidence="2 3">UST030701-084</strain>
    </source>
</reference>
<dbReference type="Proteomes" id="UP000075606">
    <property type="component" value="Unassembled WGS sequence"/>
</dbReference>
<feature type="transmembrane region" description="Helical" evidence="1">
    <location>
        <begin position="126"/>
        <end position="145"/>
    </location>
</feature>
<dbReference type="STRING" id="333140.AWW68_19260"/>
<accession>A0A150XDN8</accession>
<feature type="transmembrane region" description="Helical" evidence="1">
    <location>
        <begin position="57"/>
        <end position="80"/>
    </location>
</feature>
<organism evidence="2 3">
    <name type="scientific">Roseivirga spongicola</name>
    <dbReference type="NCBI Taxonomy" id="333140"/>
    <lineage>
        <taxon>Bacteria</taxon>
        <taxon>Pseudomonadati</taxon>
        <taxon>Bacteroidota</taxon>
        <taxon>Cytophagia</taxon>
        <taxon>Cytophagales</taxon>
        <taxon>Roseivirgaceae</taxon>
        <taxon>Roseivirga</taxon>
    </lineage>
</organism>
<dbReference type="RefSeq" id="WP_068218813.1">
    <property type="nucleotide sequence ID" value="NZ_LRPC01000005.1"/>
</dbReference>
<name>A0A150XDN8_9BACT</name>
<comment type="caution">
    <text evidence="2">The sequence shown here is derived from an EMBL/GenBank/DDBJ whole genome shotgun (WGS) entry which is preliminary data.</text>
</comment>
<dbReference type="OrthoDB" id="980251at2"/>
<keyword evidence="1" id="KW-1133">Transmembrane helix</keyword>
<evidence type="ECO:0000256" key="1">
    <source>
        <dbReference type="SAM" id="Phobius"/>
    </source>
</evidence>
<dbReference type="AlphaFoldDB" id="A0A150XDN8"/>
<keyword evidence="1" id="KW-0472">Membrane</keyword>
<keyword evidence="1" id="KW-0812">Transmembrane</keyword>
<feature type="transmembrane region" description="Helical" evidence="1">
    <location>
        <begin position="101"/>
        <end position="120"/>
    </location>
</feature>
<gene>
    <name evidence="2" type="ORF">AWW68_19260</name>
</gene>
<feature type="transmembrane region" description="Helical" evidence="1">
    <location>
        <begin position="20"/>
        <end position="37"/>
    </location>
</feature>
<protein>
    <submittedName>
        <fullName evidence="2">Uncharacterized protein</fullName>
    </submittedName>
</protein>
<keyword evidence="3" id="KW-1185">Reference proteome</keyword>